<protein>
    <submittedName>
        <fullName evidence="1">Uncharacterized protein</fullName>
    </submittedName>
</protein>
<accession>A0A9N7YLS0</accession>
<reference evidence="1" key="1">
    <citation type="submission" date="2020-03" db="EMBL/GenBank/DDBJ databases">
        <authorList>
            <person name="Weist P."/>
        </authorList>
    </citation>
    <scope>NUCLEOTIDE SEQUENCE</scope>
</reference>
<name>A0A9N7YLS0_PLEPL</name>
<dbReference type="AlphaFoldDB" id="A0A9N7YLS0"/>
<dbReference type="EMBL" id="CADEAL010001883">
    <property type="protein sequence ID" value="CAB1436339.1"/>
    <property type="molecule type" value="Genomic_DNA"/>
</dbReference>
<keyword evidence="2" id="KW-1185">Reference proteome</keyword>
<comment type="caution">
    <text evidence="1">The sequence shown here is derived from an EMBL/GenBank/DDBJ whole genome shotgun (WGS) entry which is preliminary data.</text>
</comment>
<proteinExistence type="predicted"/>
<gene>
    <name evidence="1" type="ORF">PLEPLA_LOCUS24371</name>
</gene>
<evidence type="ECO:0000313" key="2">
    <source>
        <dbReference type="Proteomes" id="UP001153269"/>
    </source>
</evidence>
<evidence type="ECO:0000313" key="1">
    <source>
        <dbReference type="EMBL" id="CAB1436339.1"/>
    </source>
</evidence>
<sequence length="158" mass="18361">MVGKFAQQLSEEEREWERLLVTSWFQCQEAWIYDCAPTRENQIDLRICINFTLVWQLLKACSTSHTDLIKQDVLRAALSSFILPKNCYSFQKLTNITHTQAPGLRPLTFAQRHTVRSELVPVKQLVSDKQDTVFKNQVEKKDSGCGHIVQRILECDYD</sequence>
<dbReference type="Proteomes" id="UP001153269">
    <property type="component" value="Unassembled WGS sequence"/>
</dbReference>
<organism evidence="1 2">
    <name type="scientific">Pleuronectes platessa</name>
    <name type="common">European plaice</name>
    <dbReference type="NCBI Taxonomy" id="8262"/>
    <lineage>
        <taxon>Eukaryota</taxon>
        <taxon>Metazoa</taxon>
        <taxon>Chordata</taxon>
        <taxon>Craniata</taxon>
        <taxon>Vertebrata</taxon>
        <taxon>Euteleostomi</taxon>
        <taxon>Actinopterygii</taxon>
        <taxon>Neopterygii</taxon>
        <taxon>Teleostei</taxon>
        <taxon>Neoteleostei</taxon>
        <taxon>Acanthomorphata</taxon>
        <taxon>Carangaria</taxon>
        <taxon>Pleuronectiformes</taxon>
        <taxon>Pleuronectoidei</taxon>
        <taxon>Pleuronectidae</taxon>
        <taxon>Pleuronectes</taxon>
    </lineage>
</organism>